<evidence type="ECO:0000313" key="5">
    <source>
        <dbReference type="EMBL" id="MCY9606569.1"/>
    </source>
</evidence>
<protein>
    <submittedName>
        <fullName evidence="6">ATP-binding cassette domain-containing protein</fullName>
    </submittedName>
</protein>
<dbReference type="SMART" id="SM00382">
    <property type="entry name" value="AAA"/>
    <property type="match status" value="1"/>
</dbReference>
<dbReference type="Gene3D" id="3.40.50.300">
    <property type="entry name" value="P-loop containing nucleotide triphosphate hydrolases"/>
    <property type="match status" value="1"/>
</dbReference>
<gene>
    <name evidence="6" type="ORF">FLT43_00650</name>
    <name evidence="5" type="ORF">M5W83_05255</name>
</gene>
<dbReference type="GO" id="GO:0005524">
    <property type="term" value="F:ATP binding"/>
    <property type="evidence" value="ECO:0007669"/>
    <property type="project" value="UniProtKB-KW"/>
</dbReference>
<dbReference type="Proteomes" id="UP000315377">
    <property type="component" value="Chromosome"/>
</dbReference>
<feature type="domain" description="ABC transporter" evidence="4">
    <location>
        <begin position="4"/>
        <end position="242"/>
    </location>
</feature>
<evidence type="ECO:0000256" key="3">
    <source>
        <dbReference type="ARBA" id="ARBA00022840"/>
    </source>
</evidence>
<dbReference type="InterPro" id="IPR017871">
    <property type="entry name" value="ABC_transporter-like_CS"/>
</dbReference>
<reference evidence="5 8" key="2">
    <citation type="submission" date="2022-05" db="EMBL/GenBank/DDBJ databases">
        <title>Genome Sequencing of Bee-Associated Microbes.</title>
        <authorList>
            <person name="Dunlap C."/>
        </authorList>
    </citation>
    <scope>NUCLEOTIDE SEQUENCE [LARGE SCALE GENOMIC DNA]</scope>
    <source>
        <strain evidence="5 8">NRRL B-14613</strain>
    </source>
</reference>
<dbReference type="Proteomes" id="UP001209276">
    <property type="component" value="Unassembled WGS sequence"/>
</dbReference>
<dbReference type="EMBL" id="JAMDMM010000014">
    <property type="protein sequence ID" value="MCY9606569.1"/>
    <property type="molecule type" value="Genomic_DNA"/>
</dbReference>
<evidence type="ECO:0000256" key="2">
    <source>
        <dbReference type="ARBA" id="ARBA00022741"/>
    </source>
</evidence>
<evidence type="ECO:0000313" key="6">
    <source>
        <dbReference type="EMBL" id="QDM42180.1"/>
    </source>
</evidence>
<dbReference type="InterPro" id="IPR003439">
    <property type="entry name" value="ABC_transporter-like_ATP-bd"/>
</dbReference>
<reference evidence="6 7" key="1">
    <citation type="submission" date="2019-07" db="EMBL/GenBank/DDBJ databases">
        <title>Paenibacillus thiaminolyticus NRRL B-4156.</title>
        <authorList>
            <person name="Hehnly C."/>
            <person name="Zhang L."/>
        </authorList>
    </citation>
    <scope>NUCLEOTIDE SEQUENCE [LARGE SCALE GENOMIC DNA]</scope>
    <source>
        <strain evidence="6 7">NRRL B-4156</strain>
    </source>
</reference>
<proteinExistence type="predicted"/>
<dbReference type="InterPro" id="IPR050319">
    <property type="entry name" value="ABC_transp_ATP-bind"/>
</dbReference>
<dbReference type="EMBL" id="CP041405">
    <property type="protein sequence ID" value="QDM42180.1"/>
    <property type="molecule type" value="Genomic_DNA"/>
</dbReference>
<dbReference type="SUPFAM" id="SSF52540">
    <property type="entry name" value="P-loop containing nucleoside triphosphate hydrolases"/>
    <property type="match status" value="1"/>
</dbReference>
<keyword evidence="2" id="KW-0547">Nucleotide-binding</keyword>
<dbReference type="PANTHER" id="PTHR43776">
    <property type="entry name" value="TRANSPORT ATP-BINDING PROTEIN"/>
    <property type="match status" value="1"/>
</dbReference>
<dbReference type="GeneID" id="76994505"/>
<dbReference type="InterPro" id="IPR027417">
    <property type="entry name" value="P-loop_NTPase"/>
</dbReference>
<accession>A0AAP9DQL1</accession>
<dbReference type="RefSeq" id="WP_087443811.1">
    <property type="nucleotide sequence ID" value="NZ_CABMNB010000036.1"/>
</dbReference>
<evidence type="ECO:0000313" key="7">
    <source>
        <dbReference type="Proteomes" id="UP000315377"/>
    </source>
</evidence>
<dbReference type="PROSITE" id="PS50893">
    <property type="entry name" value="ABC_TRANSPORTER_2"/>
    <property type="match status" value="1"/>
</dbReference>
<evidence type="ECO:0000256" key="1">
    <source>
        <dbReference type="ARBA" id="ARBA00022448"/>
    </source>
</evidence>
<sequence length="242" mass="27230">MGEIRVANVTKFYGSERRLDVKALGRVSLRWQEGESLALMGGSGSGKSTLARLILGLERPDTGDIRLDGISLVGLRFKAWRSYRKVLQGVFQDASGTLNPRLSAYRNMEEALLNLTNMTRRERRREIEGLMERFQLERDLLRLPVRELSGGQQRRLSLIRALSVRPRYLVLDEVLSGLDAVSADAVLATLADYRDSYGCAYLLITHDAYSAYRLADRCLLLEGGRLTAEATRLERPQAATRI</sequence>
<keyword evidence="8" id="KW-1185">Reference proteome</keyword>
<dbReference type="GO" id="GO:0055085">
    <property type="term" value="P:transmembrane transport"/>
    <property type="evidence" value="ECO:0007669"/>
    <property type="project" value="UniProtKB-ARBA"/>
</dbReference>
<evidence type="ECO:0000259" key="4">
    <source>
        <dbReference type="PROSITE" id="PS50893"/>
    </source>
</evidence>
<evidence type="ECO:0000313" key="8">
    <source>
        <dbReference type="Proteomes" id="UP001209276"/>
    </source>
</evidence>
<organism evidence="6 7">
    <name type="scientific">Paenibacillus thiaminolyticus</name>
    <name type="common">Bacillus thiaminolyticus</name>
    <dbReference type="NCBI Taxonomy" id="49283"/>
    <lineage>
        <taxon>Bacteria</taxon>
        <taxon>Bacillati</taxon>
        <taxon>Bacillota</taxon>
        <taxon>Bacilli</taxon>
        <taxon>Bacillales</taxon>
        <taxon>Paenibacillaceae</taxon>
        <taxon>Paenibacillus</taxon>
    </lineage>
</organism>
<name>A0AAP9DQL1_PANTH</name>
<dbReference type="PANTHER" id="PTHR43776:SF8">
    <property type="entry name" value="ABC TRANSPORTER, ATP-BINDING PROTEIN"/>
    <property type="match status" value="1"/>
</dbReference>
<dbReference type="GO" id="GO:0016887">
    <property type="term" value="F:ATP hydrolysis activity"/>
    <property type="evidence" value="ECO:0007669"/>
    <property type="project" value="InterPro"/>
</dbReference>
<dbReference type="PROSITE" id="PS00211">
    <property type="entry name" value="ABC_TRANSPORTER_1"/>
    <property type="match status" value="1"/>
</dbReference>
<dbReference type="Pfam" id="PF00005">
    <property type="entry name" value="ABC_tran"/>
    <property type="match status" value="1"/>
</dbReference>
<keyword evidence="3 6" id="KW-0067">ATP-binding</keyword>
<dbReference type="AlphaFoldDB" id="A0AAP9DQL1"/>
<dbReference type="InterPro" id="IPR003593">
    <property type="entry name" value="AAA+_ATPase"/>
</dbReference>
<keyword evidence="1" id="KW-0813">Transport</keyword>